<comment type="caution">
    <text evidence="1">The sequence shown here is derived from an EMBL/GenBank/DDBJ whole genome shotgun (WGS) entry which is preliminary data.</text>
</comment>
<dbReference type="EMBL" id="AGUE01000211">
    <property type="protein sequence ID" value="EHK97034.1"/>
    <property type="molecule type" value="Genomic_DNA"/>
</dbReference>
<dbReference type="HOGENOM" id="CLU_3384889_0_0_1"/>
<proteinExistence type="predicted"/>
<accession>H0EWK4</accession>
<gene>
    <name evidence="1" type="ORF">M7I_7172</name>
</gene>
<evidence type="ECO:0000313" key="2">
    <source>
        <dbReference type="Proteomes" id="UP000005446"/>
    </source>
</evidence>
<sequence>MLHRIRSQASVVQWLGFHPSKVESVGPPLAPPA</sequence>
<reference evidence="1 2" key="1">
    <citation type="journal article" date="2012" name="Eukaryot. Cell">
        <title>Genome sequence of the fungus Glarea lozoyensis: the first genome sequence of a species from the Helotiaceae family.</title>
        <authorList>
            <person name="Youssar L."/>
            <person name="Gruening B.A."/>
            <person name="Erxleben A."/>
            <person name="Guenther S."/>
            <person name="Huettel W."/>
        </authorList>
    </citation>
    <scope>NUCLEOTIDE SEQUENCE [LARGE SCALE GENOMIC DNA]</scope>
    <source>
        <strain evidence="2">ATCC 74030 / MF5533</strain>
    </source>
</reference>
<name>H0EWK4_GLAL7</name>
<evidence type="ECO:0000313" key="1">
    <source>
        <dbReference type="EMBL" id="EHK97034.1"/>
    </source>
</evidence>
<dbReference type="AlphaFoldDB" id="H0EWK4"/>
<dbReference type="InParanoid" id="H0EWK4"/>
<protein>
    <submittedName>
        <fullName evidence="1">Uncharacterized protein</fullName>
    </submittedName>
</protein>
<dbReference type="Proteomes" id="UP000005446">
    <property type="component" value="Unassembled WGS sequence"/>
</dbReference>
<keyword evidence="2" id="KW-1185">Reference proteome</keyword>
<organism evidence="1 2">
    <name type="scientific">Glarea lozoyensis (strain ATCC 74030 / MF5533)</name>
    <dbReference type="NCBI Taxonomy" id="1104152"/>
    <lineage>
        <taxon>Eukaryota</taxon>
        <taxon>Fungi</taxon>
        <taxon>Dikarya</taxon>
        <taxon>Ascomycota</taxon>
        <taxon>Pezizomycotina</taxon>
        <taxon>Leotiomycetes</taxon>
        <taxon>Helotiales</taxon>
        <taxon>Helotiaceae</taxon>
        <taxon>Glarea</taxon>
    </lineage>
</organism>